<keyword evidence="3" id="KW-1185">Reference proteome</keyword>
<name>A0A2T0KPA3_9ACTN</name>
<feature type="transmembrane region" description="Helical" evidence="1">
    <location>
        <begin position="41"/>
        <end position="61"/>
    </location>
</feature>
<dbReference type="AlphaFoldDB" id="A0A2T0KPA3"/>
<evidence type="ECO:0000313" key="2">
    <source>
        <dbReference type="EMBL" id="PRX25567.1"/>
    </source>
</evidence>
<protein>
    <submittedName>
        <fullName evidence="2">Uncharacterized protein</fullName>
    </submittedName>
</protein>
<keyword evidence="1" id="KW-1133">Transmembrane helix</keyword>
<evidence type="ECO:0000256" key="1">
    <source>
        <dbReference type="SAM" id="Phobius"/>
    </source>
</evidence>
<keyword evidence="1" id="KW-0472">Membrane</keyword>
<comment type="caution">
    <text evidence="2">The sequence shown here is derived from an EMBL/GenBank/DDBJ whole genome shotgun (WGS) entry which is preliminary data.</text>
</comment>
<keyword evidence="1" id="KW-0812">Transmembrane</keyword>
<sequence>MSTTSPSVPNPTTTGVVVSVTIKAVLLALAALGWVPIADEAIAEVTLAIAAVADLLVYFGLIKPKVNELQAAAATGTGTR</sequence>
<accession>A0A2T0KPA3</accession>
<dbReference type="Proteomes" id="UP000239415">
    <property type="component" value="Unassembled WGS sequence"/>
</dbReference>
<organism evidence="2 3">
    <name type="scientific">Actinoplanes italicus</name>
    <dbReference type="NCBI Taxonomy" id="113567"/>
    <lineage>
        <taxon>Bacteria</taxon>
        <taxon>Bacillati</taxon>
        <taxon>Actinomycetota</taxon>
        <taxon>Actinomycetes</taxon>
        <taxon>Micromonosporales</taxon>
        <taxon>Micromonosporaceae</taxon>
        <taxon>Actinoplanes</taxon>
    </lineage>
</organism>
<dbReference type="EMBL" id="PVMZ01000001">
    <property type="protein sequence ID" value="PRX25567.1"/>
    <property type="molecule type" value="Genomic_DNA"/>
</dbReference>
<feature type="transmembrane region" description="Helical" evidence="1">
    <location>
        <begin position="12"/>
        <end position="35"/>
    </location>
</feature>
<dbReference type="OrthoDB" id="10012405at2"/>
<gene>
    <name evidence="2" type="ORF">CLV67_101284</name>
</gene>
<reference evidence="2 3" key="1">
    <citation type="submission" date="2018-03" db="EMBL/GenBank/DDBJ databases">
        <title>Genomic Encyclopedia of Archaeal and Bacterial Type Strains, Phase II (KMG-II): from individual species to whole genera.</title>
        <authorList>
            <person name="Goeker M."/>
        </authorList>
    </citation>
    <scope>NUCLEOTIDE SEQUENCE [LARGE SCALE GENOMIC DNA]</scope>
    <source>
        <strain evidence="2 3">DSM 43146</strain>
    </source>
</reference>
<proteinExistence type="predicted"/>
<dbReference type="RefSeq" id="WP_106315292.1">
    <property type="nucleotide sequence ID" value="NZ_BOMO01000024.1"/>
</dbReference>
<evidence type="ECO:0000313" key="3">
    <source>
        <dbReference type="Proteomes" id="UP000239415"/>
    </source>
</evidence>